<sequence length="114" mass="12432">MRSVQAMKINKKGGLIQFILVIIIAVAILGYLGIDLKTFAESEGVRKNVSYTISAGKSLWSNHLKQPALAAWNAVAVKLIWDRGVMRFFGDENETGEQATTTPVQQSAVATTTH</sequence>
<evidence type="ECO:0000313" key="3">
    <source>
        <dbReference type="Proteomes" id="UP000176221"/>
    </source>
</evidence>
<dbReference type="EMBL" id="MHRX01000028">
    <property type="protein sequence ID" value="OHA33667.1"/>
    <property type="molecule type" value="Genomic_DNA"/>
</dbReference>
<gene>
    <name evidence="2" type="ORF">A2928_01810</name>
</gene>
<reference evidence="2 3" key="1">
    <citation type="journal article" date="2016" name="Nat. Commun.">
        <title>Thousands of microbial genomes shed light on interconnected biogeochemical processes in an aquifer system.</title>
        <authorList>
            <person name="Anantharaman K."/>
            <person name="Brown C.T."/>
            <person name="Hug L.A."/>
            <person name="Sharon I."/>
            <person name="Castelle C.J."/>
            <person name="Probst A.J."/>
            <person name="Thomas B.C."/>
            <person name="Singh A."/>
            <person name="Wilkins M.J."/>
            <person name="Karaoz U."/>
            <person name="Brodie E.L."/>
            <person name="Williams K.H."/>
            <person name="Hubbard S.S."/>
            <person name="Banfield J.F."/>
        </authorList>
    </citation>
    <scope>NUCLEOTIDE SEQUENCE [LARGE SCALE GENOMIC DNA]</scope>
</reference>
<dbReference type="STRING" id="1802319.A2928_01810"/>
<keyword evidence="1" id="KW-0812">Transmembrane</keyword>
<evidence type="ECO:0000256" key="1">
    <source>
        <dbReference type="SAM" id="Phobius"/>
    </source>
</evidence>
<name>A0A1G2NC53_9BACT</name>
<organism evidence="2 3">
    <name type="scientific">Candidatus Taylorbacteria bacterium RIFCSPLOWO2_01_FULL_45_15b</name>
    <dbReference type="NCBI Taxonomy" id="1802319"/>
    <lineage>
        <taxon>Bacteria</taxon>
        <taxon>Candidatus Tayloriibacteriota</taxon>
    </lineage>
</organism>
<protein>
    <submittedName>
        <fullName evidence="2">Uncharacterized protein</fullName>
    </submittedName>
</protein>
<dbReference type="Proteomes" id="UP000176221">
    <property type="component" value="Unassembled WGS sequence"/>
</dbReference>
<proteinExistence type="predicted"/>
<evidence type="ECO:0000313" key="2">
    <source>
        <dbReference type="EMBL" id="OHA33667.1"/>
    </source>
</evidence>
<keyword evidence="1" id="KW-0472">Membrane</keyword>
<dbReference type="AlphaFoldDB" id="A0A1G2NC53"/>
<keyword evidence="1" id="KW-1133">Transmembrane helix</keyword>
<comment type="caution">
    <text evidence="2">The sequence shown here is derived from an EMBL/GenBank/DDBJ whole genome shotgun (WGS) entry which is preliminary data.</text>
</comment>
<accession>A0A1G2NC53</accession>
<feature type="transmembrane region" description="Helical" evidence="1">
    <location>
        <begin position="12"/>
        <end position="34"/>
    </location>
</feature>